<dbReference type="SMART" id="SM00267">
    <property type="entry name" value="GGDEF"/>
    <property type="match status" value="1"/>
</dbReference>
<dbReference type="CDD" id="cd01949">
    <property type="entry name" value="GGDEF"/>
    <property type="match status" value="1"/>
</dbReference>
<evidence type="ECO:0000256" key="3">
    <source>
        <dbReference type="SAM" id="Phobius"/>
    </source>
</evidence>
<dbReference type="PANTHER" id="PTHR45138">
    <property type="entry name" value="REGULATORY COMPONENTS OF SENSORY TRANSDUCTION SYSTEM"/>
    <property type="match status" value="1"/>
</dbReference>
<proteinExistence type="predicted"/>
<dbReference type="NCBIfam" id="TIGR00254">
    <property type="entry name" value="GGDEF"/>
    <property type="match status" value="1"/>
</dbReference>
<organism evidence="5 6">
    <name type="scientific">Massilia haematophila</name>
    <dbReference type="NCBI Taxonomy" id="457923"/>
    <lineage>
        <taxon>Bacteria</taxon>
        <taxon>Pseudomonadati</taxon>
        <taxon>Pseudomonadota</taxon>
        <taxon>Betaproteobacteria</taxon>
        <taxon>Burkholderiales</taxon>
        <taxon>Oxalobacteraceae</taxon>
        <taxon>Telluria group</taxon>
        <taxon>Massilia</taxon>
    </lineage>
</organism>
<dbReference type="Gene3D" id="3.30.70.270">
    <property type="match status" value="1"/>
</dbReference>
<name>A0ABV7PGS1_9BURK</name>
<reference evidence="6" key="1">
    <citation type="journal article" date="2019" name="Int. J. Syst. Evol. Microbiol.">
        <title>The Global Catalogue of Microorganisms (GCM) 10K type strain sequencing project: providing services to taxonomists for standard genome sequencing and annotation.</title>
        <authorList>
            <consortium name="The Broad Institute Genomics Platform"/>
            <consortium name="The Broad Institute Genome Sequencing Center for Infectious Disease"/>
            <person name="Wu L."/>
            <person name="Ma J."/>
        </authorList>
    </citation>
    <scope>NUCLEOTIDE SEQUENCE [LARGE SCALE GENOMIC DNA]</scope>
    <source>
        <strain evidence="6">CCM 7480</strain>
    </source>
</reference>
<dbReference type="InterPro" id="IPR000160">
    <property type="entry name" value="GGDEF_dom"/>
</dbReference>
<comment type="catalytic activity">
    <reaction evidence="2">
        <text>2 GTP = 3',3'-c-di-GMP + 2 diphosphate</text>
        <dbReference type="Rhea" id="RHEA:24898"/>
        <dbReference type="ChEBI" id="CHEBI:33019"/>
        <dbReference type="ChEBI" id="CHEBI:37565"/>
        <dbReference type="ChEBI" id="CHEBI:58805"/>
        <dbReference type="EC" id="2.7.7.65"/>
    </reaction>
</comment>
<dbReference type="RefSeq" id="WP_312550230.1">
    <property type="nucleotide sequence ID" value="NZ_JBHRVV010000001.1"/>
</dbReference>
<accession>A0ABV7PGS1</accession>
<comment type="caution">
    <text evidence="5">The sequence shown here is derived from an EMBL/GenBank/DDBJ whole genome shotgun (WGS) entry which is preliminary data.</text>
</comment>
<keyword evidence="3" id="KW-1133">Transmembrane helix</keyword>
<evidence type="ECO:0000259" key="4">
    <source>
        <dbReference type="PROSITE" id="PS50887"/>
    </source>
</evidence>
<dbReference type="PANTHER" id="PTHR45138:SF9">
    <property type="entry name" value="DIGUANYLATE CYCLASE DGCM-RELATED"/>
    <property type="match status" value="1"/>
</dbReference>
<dbReference type="SUPFAM" id="SSF55073">
    <property type="entry name" value="Nucleotide cyclase"/>
    <property type="match status" value="1"/>
</dbReference>
<gene>
    <name evidence="5" type="ORF">ACFOPH_02665</name>
</gene>
<keyword evidence="6" id="KW-1185">Reference proteome</keyword>
<feature type="domain" description="GGDEF" evidence="4">
    <location>
        <begin position="255"/>
        <end position="385"/>
    </location>
</feature>
<feature type="transmembrane region" description="Helical" evidence="3">
    <location>
        <begin position="71"/>
        <end position="89"/>
    </location>
</feature>
<keyword evidence="3" id="KW-0812">Transmembrane</keyword>
<dbReference type="Proteomes" id="UP001595665">
    <property type="component" value="Unassembled WGS sequence"/>
</dbReference>
<feature type="transmembrane region" description="Helical" evidence="3">
    <location>
        <begin position="180"/>
        <end position="201"/>
    </location>
</feature>
<evidence type="ECO:0000256" key="1">
    <source>
        <dbReference type="ARBA" id="ARBA00012528"/>
    </source>
</evidence>
<sequence>MPTPVAAQAPFDSLPDNTPDWLTRLGNVVLSTDSRQRRTLGLLLLAALVSMTVMPLLVYAALLGVAKLEHVAWLAALFGVFILGFYAAIRSGYNRRFRDPTLALPQVISAQTLIAAGYAMTGPVHGATVIMLCLVMVFGMFSLRPVALRVASLYTVTVMGAVMYWCARHQSALYPAQLELFNFALMAIVMIAISQLSGQLMNMRTRVKTQKIALEQALAHIKEMAAKDELTGLPNRRRMMTLLQEHAIRHARGGPRFYVCIIDLDHFKSINDTYGHAAGDAVLRAFATQAQQILRTTDMIGRWGGEEFLLLLPESPPGDPALGVARLRDALASMPASPALPELRVRFSAGFARYEDGEPIDQAIERADRALYAAKSAGRNRSVVL</sequence>
<dbReference type="InterPro" id="IPR029787">
    <property type="entry name" value="Nucleotide_cyclase"/>
</dbReference>
<dbReference type="EMBL" id="JBHRVV010000001">
    <property type="protein sequence ID" value="MFC3457154.1"/>
    <property type="molecule type" value="Genomic_DNA"/>
</dbReference>
<feature type="transmembrane region" description="Helical" evidence="3">
    <location>
        <begin position="150"/>
        <end position="168"/>
    </location>
</feature>
<dbReference type="InterPro" id="IPR043128">
    <property type="entry name" value="Rev_trsase/Diguanyl_cyclase"/>
</dbReference>
<evidence type="ECO:0000313" key="5">
    <source>
        <dbReference type="EMBL" id="MFC3457154.1"/>
    </source>
</evidence>
<evidence type="ECO:0000313" key="6">
    <source>
        <dbReference type="Proteomes" id="UP001595665"/>
    </source>
</evidence>
<evidence type="ECO:0000256" key="2">
    <source>
        <dbReference type="ARBA" id="ARBA00034247"/>
    </source>
</evidence>
<dbReference type="InterPro" id="IPR050469">
    <property type="entry name" value="Diguanylate_Cyclase"/>
</dbReference>
<keyword evidence="3" id="KW-0472">Membrane</keyword>
<dbReference type="Pfam" id="PF00990">
    <property type="entry name" value="GGDEF"/>
    <property type="match status" value="1"/>
</dbReference>
<dbReference type="EC" id="2.7.7.65" evidence="1"/>
<protein>
    <recommendedName>
        <fullName evidence="1">diguanylate cyclase</fullName>
        <ecNumber evidence="1">2.7.7.65</ecNumber>
    </recommendedName>
</protein>
<dbReference type="PROSITE" id="PS50887">
    <property type="entry name" value="GGDEF"/>
    <property type="match status" value="1"/>
</dbReference>
<feature type="transmembrane region" description="Helical" evidence="3">
    <location>
        <begin position="40"/>
        <end position="65"/>
    </location>
</feature>